<dbReference type="InterPro" id="IPR032090">
    <property type="entry name" value="RF3_C"/>
</dbReference>
<dbReference type="InterPro" id="IPR053905">
    <property type="entry name" value="EF-G-like_DII"/>
</dbReference>
<dbReference type="PANTHER" id="PTHR43556:SF2">
    <property type="entry name" value="PEPTIDE CHAIN RELEASE FACTOR RF3"/>
    <property type="match status" value="1"/>
</dbReference>
<accession>A0AAN1WFK7</accession>
<dbReference type="CDD" id="cd03689">
    <property type="entry name" value="RF3_II"/>
    <property type="match status" value="1"/>
</dbReference>
<dbReference type="RefSeq" id="WP_236986188.1">
    <property type="nucleotide sequence ID" value="NZ_AP023086.1"/>
</dbReference>
<dbReference type="PRINTS" id="PR00315">
    <property type="entry name" value="ELONGATNFCT"/>
</dbReference>
<dbReference type="InterPro" id="IPR035647">
    <property type="entry name" value="EFG_III/V"/>
</dbReference>
<dbReference type="HAMAP" id="MF_00072">
    <property type="entry name" value="Rel_fac_3"/>
    <property type="match status" value="1"/>
</dbReference>
<feature type="binding site" evidence="9">
    <location>
        <begin position="87"/>
        <end position="91"/>
    </location>
    <ligand>
        <name>GTP</name>
        <dbReference type="ChEBI" id="CHEBI:37565"/>
    </ligand>
</feature>
<dbReference type="InterPro" id="IPR009000">
    <property type="entry name" value="Transl_B-barrel_sf"/>
</dbReference>
<keyword evidence="5 9" id="KW-0648">Protein biosynthesis</keyword>
<dbReference type="InterPro" id="IPR038467">
    <property type="entry name" value="RF3_dom_3_sf"/>
</dbReference>
<evidence type="ECO:0000256" key="6">
    <source>
        <dbReference type="ARBA" id="ARBA00023134"/>
    </source>
</evidence>
<reference evidence="11 12" key="1">
    <citation type="journal article" date="2022" name="IScience">
        <title>An ultrasensitive nanofiber-based assay for enzymatic hydrolysis and deep-sea microbial degradation of cellulose.</title>
        <authorList>
            <person name="Tsudome M."/>
            <person name="Tachioka M."/>
            <person name="Miyazaki M."/>
            <person name="Uchimura K."/>
            <person name="Tsuda M."/>
            <person name="Takaki Y."/>
            <person name="Deguchi S."/>
        </authorList>
    </citation>
    <scope>NUCLEOTIDE SEQUENCE [LARGE SCALE GENOMIC DNA]</scope>
    <source>
        <strain evidence="11 12">GE09</strain>
    </source>
</reference>
<comment type="similarity">
    <text evidence="2 9">Belongs to the TRAFAC class translation factor GTPase superfamily. Classic translation factor GTPase family. PrfC subfamily.</text>
</comment>
<dbReference type="NCBIfam" id="TIGR00503">
    <property type="entry name" value="prfC"/>
    <property type="match status" value="1"/>
</dbReference>
<keyword evidence="6 9" id="KW-0342">GTP-binding</keyword>
<feature type="domain" description="Tr-type G" evidence="10">
    <location>
        <begin position="11"/>
        <end position="278"/>
    </location>
</feature>
<protein>
    <recommendedName>
        <fullName evidence="8 9">Peptide chain release factor 3</fullName>
        <shortName evidence="9">RF-3</shortName>
    </recommendedName>
</protein>
<keyword evidence="3 9" id="KW-0963">Cytoplasm</keyword>
<dbReference type="InterPro" id="IPR041732">
    <property type="entry name" value="RF3_GTP-bd"/>
</dbReference>
<dbReference type="SUPFAM" id="SSF50447">
    <property type="entry name" value="Translation proteins"/>
    <property type="match status" value="1"/>
</dbReference>
<dbReference type="PROSITE" id="PS00301">
    <property type="entry name" value="G_TR_1"/>
    <property type="match status" value="1"/>
</dbReference>
<gene>
    <name evidence="9" type="primary">prfC</name>
    <name evidence="11" type="ORF">MARGE09_P0897</name>
</gene>
<name>A0AAN1WFK7_9GAMM</name>
<evidence type="ECO:0000256" key="7">
    <source>
        <dbReference type="ARBA" id="ARBA00025017"/>
    </source>
</evidence>
<dbReference type="InterPro" id="IPR005225">
    <property type="entry name" value="Small_GTP-bd"/>
</dbReference>
<evidence type="ECO:0000259" key="10">
    <source>
        <dbReference type="PROSITE" id="PS51722"/>
    </source>
</evidence>
<feature type="binding site" evidence="9">
    <location>
        <begin position="20"/>
        <end position="27"/>
    </location>
    <ligand>
        <name>GTP</name>
        <dbReference type="ChEBI" id="CHEBI:37565"/>
    </ligand>
</feature>
<evidence type="ECO:0000256" key="3">
    <source>
        <dbReference type="ARBA" id="ARBA00022490"/>
    </source>
</evidence>
<dbReference type="GO" id="GO:0016150">
    <property type="term" value="F:translation release factor activity, codon nonspecific"/>
    <property type="evidence" value="ECO:0007669"/>
    <property type="project" value="TreeGrafter"/>
</dbReference>
<dbReference type="CDD" id="cd16259">
    <property type="entry name" value="RF3_III"/>
    <property type="match status" value="1"/>
</dbReference>
<dbReference type="Gene3D" id="3.30.70.3280">
    <property type="entry name" value="Peptide chain release factor 3, domain III"/>
    <property type="match status" value="1"/>
</dbReference>
<dbReference type="FunFam" id="3.30.70.3280:FF:000001">
    <property type="entry name" value="Peptide chain release factor 3"/>
    <property type="match status" value="1"/>
</dbReference>
<dbReference type="PROSITE" id="PS51722">
    <property type="entry name" value="G_TR_2"/>
    <property type="match status" value="1"/>
</dbReference>
<evidence type="ECO:0000313" key="11">
    <source>
        <dbReference type="EMBL" id="BCD96697.1"/>
    </source>
</evidence>
<dbReference type="GO" id="GO:0005525">
    <property type="term" value="F:GTP binding"/>
    <property type="evidence" value="ECO:0007669"/>
    <property type="project" value="UniProtKB-UniRule"/>
</dbReference>
<dbReference type="GO" id="GO:0003924">
    <property type="term" value="F:GTPase activity"/>
    <property type="evidence" value="ECO:0007669"/>
    <property type="project" value="InterPro"/>
</dbReference>
<dbReference type="AlphaFoldDB" id="A0AAN1WFK7"/>
<dbReference type="NCBIfam" id="TIGR00231">
    <property type="entry name" value="small_GTP"/>
    <property type="match status" value="1"/>
</dbReference>
<dbReference type="InterPro" id="IPR000795">
    <property type="entry name" value="T_Tr_GTP-bd_dom"/>
</dbReference>
<comment type="function">
    <text evidence="7 9">Increases the formation of ribosomal termination complexes and stimulates activities of RF-1 and RF-2. It binds guanine nucleotides and has strong preference for UGA stop codons. It may interact directly with the ribosome. The stimulation of RF-1 and RF-2 is significantly reduced by GTP and GDP, but not by GMP.</text>
</comment>
<evidence type="ECO:0000256" key="8">
    <source>
        <dbReference type="ARBA" id="ARBA00073639"/>
    </source>
</evidence>
<dbReference type="GO" id="GO:0016149">
    <property type="term" value="F:translation release factor activity, codon specific"/>
    <property type="evidence" value="ECO:0007669"/>
    <property type="project" value="UniProtKB-UniRule"/>
</dbReference>
<dbReference type="KEGG" id="marq:MARGE09_P0897"/>
<dbReference type="PANTHER" id="PTHR43556">
    <property type="entry name" value="PEPTIDE CHAIN RELEASE FACTOR RF3"/>
    <property type="match status" value="1"/>
</dbReference>
<dbReference type="Pfam" id="PF16658">
    <property type="entry name" value="RF3_C"/>
    <property type="match status" value="1"/>
</dbReference>
<dbReference type="GO" id="GO:0005829">
    <property type="term" value="C:cytosol"/>
    <property type="evidence" value="ECO:0007669"/>
    <property type="project" value="TreeGrafter"/>
</dbReference>
<comment type="subcellular location">
    <subcellularLocation>
        <location evidence="1 9">Cytoplasm</location>
    </subcellularLocation>
</comment>
<evidence type="ECO:0000256" key="2">
    <source>
        <dbReference type="ARBA" id="ARBA00009978"/>
    </source>
</evidence>
<evidence type="ECO:0000256" key="4">
    <source>
        <dbReference type="ARBA" id="ARBA00022741"/>
    </source>
</evidence>
<dbReference type="InterPro" id="IPR004548">
    <property type="entry name" value="PrfC"/>
</dbReference>
<dbReference type="GO" id="GO:0006449">
    <property type="term" value="P:regulation of translational termination"/>
    <property type="evidence" value="ECO:0007669"/>
    <property type="project" value="UniProtKB-UniRule"/>
</dbReference>
<dbReference type="InterPro" id="IPR031157">
    <property type="entry name" value="G_TR_CS"/>
</dbReference>
<proteinExistence type="inferred from homology"/>
<dbReference type="CDD" id="cd04169">
    <property type="entry name" value="RF3"/>
    <property type="match status" value="1"/>
</dbReference>
<feature type="binding site" evidence="9">
    <location>
        <begin position="141"/>
        <end position="144"/>
    </location>
    <ligand>
        <name>GTP</name>
        <dbReference type="ChEBI" id="CHEBI:37565"/>
    </ligand>
</feature>
<dbReference type="Pfam" id="PF00009">
    <property type="entry name" value="GTP_EFTU"/>
    <property type="match status" value="1"/>
</dbReference>
<keyword evidence="12" id="KW-1185">Reference proteome</keyword>
<dbReference type="GO" id="GO:0097216">
    <property type="term" value="F:guanosine tetraphosphate binding"/>
    <property type="evidence" value="ECO:0007669"/>
    <property type="project" value="UniProtKB-ARBA"/>
</dbReference>
<evidence type="ECO:0000256" key="5">
    <source>
        <dbReference type="ARBA" id="ARBA00022917"/>
    </source>
</evidence>
<dbReference type="InterPro" id="IPR027417">
    <property type="entry name" value="P-loop_NTPase"/>
</dbReference>
<keyword evidence="4 9" id="KW-0547">Nucleotide-binding</keyword>
<dbReference type="FunFam" id="3.40.50.300:FF:000542">
    <property type="entry name" value="Peptide chain release factor 3"/>
    <property type="match status" value="1"/>
</dbReference>
<dbReference type="SUPFAM" id="SSF52540">
    <property type="entry name" value="P-loop containing nucleoside triphosphate hydrolases"/>
    <property type="match status" value="1"/>
</dbReference>
<organism evidence="11 12">
    <name type="scientific">Marinagarivorans cellulosilyticus</name>
    <dbReference type="NCBI Taxonomy" id="2721545"/>
    <lineage>
        <taxon>Bacteria</taxon>
        <taxon>Pseudomonadati</taxon>
        <taxon>Pseudomonadota</taxon>
        <taxon>Gammaproteobacteria</taxon>
        <taxon>Cellvibrionales</taxon>
        <taxon>Cellvibrionaceae</taxon>
        <taxon>Marinagarivorans</taxon>
    </lineage>
</organism>
<dbReference type="Pfam" id="PF22042">
    <property type="entry name" value="EF-G_D2"/>
    <property type="match status" value="1"/>
</dbReference>
<dbReference type="Gene3D" id="3.40.50.300">
    <property type="entry name" value="P-loop containing nucleotide triphosphate hydrolases"/>
    <property type="match status" value="2"/>
</dbReference>
<dbReference type="NCBIfam" id="NF001964">
    <property type="entry name" value="PRK00741.1"/>
    <property type="match status" value="1"/>
</dbReference>
<evidence type="ECO:0000256" key="1">
    <source>
        <dbReference type="ARBA" id="ARBA00004496"/>
    </source>
</evidence>
<dbReference type="SUPFAM" id="SSF54980">
    <property type="entry name" value="EF-G C-terminal domain-like"/>
    <property type="match status" value="1"/>
</dbReference>
<dbReference type="FunFam" id="2.40.30.10:FF:000040">
    <property type="entry name" value="Peptide chain release factor 3"/>
    <property type="match status" value="1"/>
</dbReference>
<evidence type="ECO:0000256" key="9">
    <source>
        <dbReference type="HAMAP-Rule" id="MF_00072"/>
    </source>
</evidence>
<evidence type="ECO:0000313" key="12">
    <source>
        <dbReference type="Proteomes" id="UP001320119"/>
    </source>
</evidence>
<sequence length="527" mass="59134">MAEANFINEINKRRTFAIISHPDAGKTTITEKLLLWGQAIQIAGSVKGKKGPHAKSDWMSMEQERGISVTSSVMQFPYKGRVVNLLDTPGHEDFSEDTYRTLTAVDSVLMVIDGAKGVEDRTIKLMEVCRLRDTPILSFINKMDRDIRDPIEVLDEIESVLKISCAPINWPLGMGKEFKGVYNLVTDTIHVFTQGQGHMIPDDIQIKGLDSAEAAELMGPYIDDVREEIELVRGATPEFDMEAYLQGKQTPVFFGTALGNFGVREMLDGFVECAPKPLARPAAPREVAPEEEKFSGFVFKIQANMDPKHRDRIAFMRVCSGNYHQGMKMRHVRLGKDIRISDAVTFLAGDRSAVEVARAGDIIGLHNHGTIQIGDTFTEGEDLKFTGIPHFAPELFRRIRLKDPLKTKALQKGLQQLSEEGSTQVFFPKNNNDIVVGAVGVLQFEVVAYRLKDEYKVEAIYEPVNVATARWVDCEDPKKFDEFKRKCADNLSIDGGGHLTYLAPTRVNLSLAQERYPEVRFRATREH</sequence>
<dbReference type="Proteomes" id="UP001320119">
    <property type="component" value="Chromosome"/>
</dbReference>
<dbReference type="EMBL" id="AP023086">
    <property type="protein sequence ID" value="BCD96697.1"/>
    <property type="molecule type" value="Genomic_DNA"/>
</dbReference>